<dbReference type="SUPFAM" id="SSF55347">
    <property type="entry name" value="Glyceraldehyde-3-phosphate dehydrogenase-like, C-terminal domain"/>
    <property type="match status" value="1"/>
</dbReference>
<evidence type="ECO:0000313" key="5">
    <source>
        <dbReference type="EMBL" id="SYZ34540.1"/>
    </source>
</evidence>
<dbReference type="PANTHER" id="PTHR43818:SF11">
    <property type="entry name" value="BCDNA.GH03377"/>
    <property type="match status" value="1"/>
</dbReference>
<keyword evidence="1 5" id="KW-0560">Oxidoreductase</keyword>
<dbReference type="EC" id="1.-.-.-" evidence="5"/>
<sequence>MTTEKHQLNVALVGYGFIGKAHSHAWRTAPAFFDLPLDVHMSVLCNRNSDRAADGARRFGWQEITTDWRELIARDDIDLIDVCTPGGVHPDIAVAALQAGKHVLCEKPLANGLAEARHMAEAASAAQEQGVFSLVGFAYRRVPAVALAKQMIQEGRIGQVRQIRAAYQQDFIVDPEAPLAWRLQKDKAGSGPLGDLGAHLIDLTHYLAGGTITQTCGSLETFIKRRPLPGSGVGLGGVVAGEGFGEVTVDDAAWFLGRLDNDVLASFEVTRFATGRKNALSIEISGSQGALLWNLEDINVLNFYDNTVPAVEAGFRRILATEPQTPYYAAWWPAGHVIGWEHSFTHEIVDLVEAIAQGTPPAPSFADGLAVQRVLDGVERSATTCNGAWVTL</sequence>
<dbReference type="Proteomes" id="UP000263928">
    <property type="component" value="Unassembled WGS sequence"/>
</dbReference>
<dbReference type="RefSeq" id="WP_119162838.1">
    <property type="nucleotide sequence ID" value="NZ_LR134442.1"/>
</dbReference>
<dbReference type="Gene3D" id="3.40.50.720">
    <property type="entry name" value="NAD(P)-binding Rossmann-like Domain"/>
    <property type="match status" value="1"/>
</dbReference>
<dbReference type="EMBL" id="RCIW01000010">
    <property type="protein sequence ID" value="RLP09587.1"/>
    <property type="molecule type" value="Genomic_DNA"/>
</dbReference>
<evidence type="ECO:0000313" key="4">
    <source>
        <dbReference type="EMBL" id="RLP09587.1"/>
    </source>
</evidence>
<dbReference type="Pfam" id="PF01408">
    <property type="entry name" value="GFO_IDH_MocA"/>
    <property type="match status" value="1"/>
</dbReference>
<gene>
    <name evidence="4" type="ORF">D7U36_07250</name>
    <name evidence="5" type="ORF">PROPAUS_2557</name>
</gene>
<name>A0A383S955_9ACTN</name>
<feature type="domain" description="Gfo/Idh/MocA-like oxidoreductase N-terminal" evidence="2">
    <location>
        <begin position="8"/>
        <end position="128"/>
    </location>
</feature>
<evidence type="ECO:0000259" key="3">
    <source>
        <dbReference type="Pfam" id="PF22725"/>
    </source>
</evidence>
<protein>
    <submittedName>
        <fullName evidence="4">Gfo/Idh/MocA family oxidoreductase</fullName>
    </submittedName>
    <submittedName>
        <fullName evidence="5">Oxidoreductase family, NAD-binding Rossmann fold</fullName>
        <ecNumber evidence="5">1.-.-.-</ecNumber>
    </submittedName>
</protein>
<dbReference type="SUPFAM" id="SSF51735">
    <property type="entry name" value="NAD(P)-binding Rossmann-fold domains"/>
    <property type="match status" value="1"/>
</dbReference>
<dbReference type="Gene3D" id="3.30.360.10">
    <property type="entry name" value="Dihydrodipicolinate Reductase, domain 2"/>
    <property type="match status" value="1"/>
</dbReference>
<dbReference type="GO" id="GO:0000166">
    <property type="term" value="F:nucleotide binding"/>
    <property type="evidence" value="ECO:0007669"/>
    <property type="project" value="InterPro"/>
</dbReference>
<reference evidence="6" key="2">
    <citation type="submission" date="2018-08" db="EMBL/GenBank/DDBJ databases">
        <authorList>
            <person name="Hornung B."/>
        </authorList>
    </citation>
    <scope>NUCLEOTIDE SEQUENCE [LARGE SCALE GENOMIC DNA]</scope>
</reference>
<reference evidence="4 7" key="3">
    <citation type="submission" date="2018-10" db="EMBL/GenBank/DDBJ databases">
        <title>Propionibacterium australiense Genome Sequencing and Assembly.</title>
        <authorList>
            <person name="Bernier A.-M."/>
            <person name="Bernard K."/>
        </authorList>
    </citation>
    <scope>NUCLEOTIDE SEQUENCE [LARGE SCALE GENOMIC DNA]</scope>
    <source>
        <strain evidence="4 7">NML98A078</strain>
    </source>
</reference>
<dbReference type="PANTHER" id="PTHR43818">
    <property type="entry name" value="BCDNA.GH03377"/>
    <property type="match status" value="1"/>
</dbReference>
<dbReference type="Pfam" id="PF22725">
    <property type="entry name" value="GFO_IDH_MocA_C3"/>
    <property type="match status" value="1"/>
</dbReference>
<dbReference type="InterPro" id="IPR000683">
    <property type="entry name" value="Gfo/Idh/MocA-like_OxRdtase_N"/>
</dbReference>
<dbReference type="AlphaFoldDB" id="A0A383S955"/>
<proteinExistence type="predicted"/>
<dbReference type="OrthoDB" id="9792085at2"/>
<dbReference type="InterPro" id="IPR050463">
    <property type="entry name" value="Gfo/Idh/MocA_oxidrdct_glycsds"/>
</dbReference>
<dbReference type="EMBL" id="UNQJ01000029">
    <property type="protein sequence ID" value="SYZ34540.1"/>
    <property type="molecule type" value="Genomic_DNA"/>
</dbReference>
<dbReference type="Proteomes" id="UP000279336">
    <property type="component" value="Unassembled WGS sequence"/>
</dbReference>
<evidence type="ECO:0000256" key="1">
    <source>
        <dbReference type="ARBA" id="ARBA00023002"/>
    </source>
</evidence>
<evidence type="ECO:0000313" key="7">
    <source>
        <dbReference type="Proteomes" id="UP000279336"/>
    </source>
</evidence>
<dbReference type="InterPro" id="IPR055170">
    <property type="entry name" value="GFO_IDH_MocA-like_dom"/>
</dbReference>
<evidence type="ECO:0000313" key="6">
    <source>
        <dbReference type="Proteomes" id="UP000263928"/>
    </source>
</evidence>
<organism evidence="5 6">
    <name type="scientific">Propionibacterium australiense</name>
    <dbReference type="NCBI Taxonomy" id="119981"/>
    <lineage>
        <taxon>Bacteria</taxon>
        <taxon>Bacillati</taxon>
        <taxon>Actinomycetota</taxon>
        <taxon>Actinomycetes</taxon>
        <taxon>Propionibacteriales</taxon>
        <taxon>Propionibacteriaceae</taxon>
        <taxon>Propionibacterium</taxon>
    </lineage>
</organism>
<dbReference type="InterPro" id="IPR036291">
    <property type="entry name" value="NAD(P)-bd_dom_sf"/>
</dbReference>
<feature type="domain" description="GFO/IDH/MocA-like oxidoreductase" evidence="3">
    <location>
        <begin position="146"/>
        <end position="291"/>
    </location>
</feature>
<evidence type="ECO:0000259" key="2">
    <source>
        <dbReference type="Pfam" id="PF01408"/>
    </source>
</evidence>
<keyword evidence="6" id="KW-1185">Reference proteome</keyword>
<reference evidence="5" key="1">
    <citation type="submission" date="2018-08" db="EMBL/GenBank/DDBJ databases">
        <authorList>
            <person name="Ferrada E.E."/>
            <person name="Latorre B.A."/>
        </authorList>
    </citation>
    <scope>NUCLEOTIDE SEQUENCE [LARGE SCALE GENOMIC DNA]</scope>
    <source>
        <strain evidence="5">Propionibacterium_australiense1</strain>
    </source>
</reference>
<accession>A0A383S955</accession>
<dbReference type="GO" id="GO:0016491">
    <property type="term" value="F:oxidoreductase activity"/>
    <property type="evidence" value="ECO:0007669"/>
    <property type="project" value="UniProtKB-KW"/>
</dbReference>